<reference evidence="2" key="1">
    <citation type="submission" date="2017-02" db="UniProtKB">
        <authorList>
            <consortium name="WormBaseParasite"/>
        </authorList>
    </citation>
    <scope>IDENTIFICATION</scope>
</reference>
<keyword evidence="1" id="KW-1185">Reference proteome</keyword>
<evidence type="ECO:0000313" key="1">
    <source>
        <dbReference type="Proteomes" id="UP000050640"/>
    </source>
</evidence>
<protein>
    <submittedName>
        <fullName evidence="2">C2H2-type domain-containing protein</fullName>
    </submittedName>
</protein>
<proteinExistence type="predicted"/>
<dbReference type="AlphaFoldDB" id="A0A0R3RP72"/>
<organism evidence="1 2">
    <name type="scientific">Elaeophora elaphi</name>
    <dbReference type="NCBI Taxonomy" id="1147741"/>
    <lineage>
        <taxon>Eukaryota</taxon>
        <taxon>Metazoa</taxon>
        <taxon>Ecdysozoa</taxon>
        <taxon>Nematoda</taxon>
        <taxon>Chromadorea</taxon>
        <taxon>Rhabditida</taxon>
        <taxon>Spirurina</taxon>
        <taxon>Spiruromorpha</taxon>
        <taxon>Filarioidea</taxon>
        <taxon>Onchocercidae</taxon>
        <taxon>Elaeophora</taxon>
    </lineage>
</organism>
<dbReference type="WBParaSite" id="EEL_0000328401-mRNA-1">
    <property type="protein sequence ID" value="EEL_0000328401-mRNA-1"/>
    <property type="gene ID" value="EEL_0000328401"/>
</dbReference>
<sequence>MTICPEVVWRWDALYFSLPSFEIMCGFCYRQFETLKGWRIHTSKMHKQDVKPSKQDFRFCARCSHYLRCHSNSRRHRKQRRQNFMSSLVAEGKCGRDKRKKGNIGIALNSVFSFLLFF</sequence>
<accession>A0A0R3RP72</accession>
<evidence type="ECO:0000313" key="2">
    <source>
        <dbReference type="WBParaSite" id="EEL_0000328401-mRNA-1"/>
    </source>
</evidence>
<name>A0A0R3RP72_9BILA</name>
<dbReference type="Proteomes" id="UP000050640">
    <property type="component" value="Unplaced"/>
</dbReference>